<name>A0AAD2I0F9_9AGAR</name>
<evidence type="ECO:0000256" key="1">
    <source>
        <dbReference type="SAM" id="MobiDB-lite"/>
    </source>
</evidence>
<accession>A0AAD2I0F9</accession>
<evidence type="ECO:0000259" key="2">
    <source>
        <dbReference type="Pfam" id="PF20415"/>
    </source>
</evidence>
<reference evidence="3" key="1">
    <citation type="submission" date="2023-11" db="EMBL/GenBank/DDBJ databases">
        <authorList>
            <person name="De Vega J J."/>
            <person name="De Vega J J."/>
        </authorList>
    </citation>
    <scope>NUCLEOTIDE SEQUENCE</scope>
</reference>
<dbReference type="EMBL" id="CAVNYO010000481">
    <property type="protein sequence ID" value="CAK5284810.1"/>
    <property type="molecule type" value="Genomic_DNA"/>
</dbReference>
<dbReference type="Proteomes" id="UP001295794">
    <property type="component" value="Unassembled WGS sequence"/>
</dbReference>
<feature type="region of interest" description="Disordered" evidence="1">
    <location>
        <begin position="85"/>
        <end position="134"/>
    </location>
</feature>
<gene>
    <name evidence="3" type="ORF">MYCIT1_LOCUS38281</name>
</gene>
<evidence type="ECO:0000313" key="4">
    <source>
        <dbReference type="Proteomes" id="UP001295794"/>
    </source>
</evidence>
<keyword evidence="4" id="KW-1185">Reference proteome</keyword>
<comment type="caution">
    <text evidence="3">The sequence shown here is derived from an EMBL/GenBank/DDBJ whole genome shotgun (WGS) entry which is preliminary data.</text>
</comment>
<organism evidence="3 4">
    <name type="scientific">Mycena citricolor</name>
    <dbReference type="NCBI Taxonomy" id="2018698"/>
    <lineage>
        <taxon>Eukaryota</taxon>
        <taxon>Fungi</taxon>
        <taxon>Dikarya</taxon>
        <taxon>Basidiomycota</taxon>
        <taxon>Agaricomycotina</taxon>
        <taxon>Agaricomycetes</taxon>
        <taxon>Agaricomycetidae</taxon>
        <taxon>Agaricales</taxon>
        <taxon>Marasmiineae</taxon>
        <taxon>Mycenaceae</taxon>
        <taxon>Mycena</taxon>
    </lineage>
</organism>
<evidence type="ECO:0000313" key="3">
    <source>
        <dbReference type="EMBL" id="CAK5284810.1"/>
    </source>
</evidence>
<proteinExistence type="predicted"/>
<dbReference type="Pfam" id="PF20415">
    <property type="entry name" value="DUF6699"/>
    <property type="match status" value="1"/>
</dbReference>
<dbReference type="InterPro" id="IPR046522">
    <property type="entry name" value="DUF6699"/>
</dbReference>
<sequence length="359" mass="39538">MPFPSFLHHDKQPARGASLLRRFNGLYKPPPTLGSLLAPKTSKKMGKQSSTLFELAQPVCISLAPRSEPIPCVLFTDQHTPLASQDSSIYESSSSSSHSDASSSRQTLELARPVSETSAPPEACASPQRAQMRPLRPALKQGSGRFKSSSQRANLHVSFLLPSRPDQDDEPSALSFHTLFAYTHLDHAPLSYDIAFPPSKQTILRRGARDPIPIEVLDEPATEPPMYTELVLHCAHFPWDIVVHPHTAIEAPASRRCGPRMPPRRRKTPITNLDVVCAVHDALSGRASGDEWGRLSTKVQRRISRSYEARCVQTGGGWDAGVRKIDWLEGRTRLVGIEMVPVKNSGQPRAMLVFKTPAA</sequence>
<protein>
    <recommendedName>
        <fullName evidence="2">DUF6699 domain-containing protein</fullName>
    </recommendedName>
</protein>
<feature type="compositionally biased region" description="Low complexity" evidence="1">
    <location>
        <begin position="85"/>
        <end position="104"/>
    </location>
</feature>
<dbReference type="AlphaFoldDB" id="A0AAD2I0F9"/>
<feature type="domain" description="DUF6699" evidence="2">
    <location>
        <begin position="190"/>
        <end position="339"/>
    </location>
</feature>